<name>A0A0E9QVE7_ANGAN</name>
<proteinExistence type="predicted"/>
<dbReference type="EMBL" id="GBXM01087646">
    <property type="protein sequence ID" value="JAH20931.1"/>
    <property type="molecule type" value="Transcribed_RNA"/>
</dbReference>
<evidence type="ECO:0000313" key="1">
    <source>
        <dbReference type="EMBL" id="JAH20931.1"/>
    </source>
</evidence>
<reference evidence="1" key="1">
    <citation type="submission" date="2014-11" db="EMBL/GenBank/DDBJ databases">
        <authorList>
            <person name="Amaro Gonzalez C."/>
        </authorList>
    </citation>
    <scope>NUCLEOTIDE SEQUENCE</scope>
</reference>
<organism evidence="1">
    <name type="scientific">Anguilla anguilla</name>
    <name type="common">European freshwater eel</name>
    <name type="synonym">Muraena anguilla</name>
    <dbReference type="NCBI Taxonomy" id="7936"/>
    <lineage>
        <taxon>Eukaryota</taxon>
        <taxon>Metazoa</taxon>
        <taxon>Chordata</taxon>
        <taxon>Craniata</taxon>
        <taxon>Vertebrata</taxon>
        <taxon>Euteleostomi</taxon>
        <taxon>Actinopterygii</taxon>
        <taxon>Neopterygii</taxon>
        <taxon>Teleostei</taxon>
        <taxon>Anguilliformes</taxon>
        <taxon>Anguillidae</taxon>
        <taxon>Anguilla</taxon>
    </lineage>
</organism>
<sequence>MLWGVLHVGLFWPQLFAPISCTRTVTFRTWSVLGLYLFFCSSAAEKQDAHLSYRYSLPTRVLGTPPACSHVTWLKSFKLIFFAMIY</sequence>
<dbReference type="AlphaFoldDB" id="A0A0E9QVE7"/>
<protein>
    <submittedName>
        <fullName evidence="1">Uncharacterized protein</fullName>
    </submittedName>
</protein>
<accession>A0A0E9QVE7</accession>
<reference evidence="1" key="2">
    <citation type="journal article" date="2015" name="Fish Shellfish Immunol.">
        <title>Early steps in the European eel (Anguilla anguilla)-Vibrio vulnificus interaction in the gills: Role of the RtxA13 toxin.</title>
        <authorList>
            <person name="Callol A."/>
            <person name="Pajuelo D."/>
            <person name="Ebbesson L."/>
            <person name="Teles M."/>
            <person name="MacKenzie S."/>
            <person name="Amaro C."/>
        </authorList>
    </citation>
    <scope>NUCLEOTIDE SEQUENCE</scope>
</reference>